<comment type="caution">
    <text evidence="5">The sequence shown here is derived from an EMBL/GenBank/DDBJ whole genome shotgun (WGS) entry which is preliminary data.</text>
</comment>
<dbReference type="Gene3D" id="2.60.120.10">
    <property type="entry name" value="Jelly Rolls"/>
    <property type="match status" value="1"/>
</dbReference>
<organism evidence="5 6">
    <name type="scientific">Nakamurella aerolata</name>
    <dbReference type="NCBI Taxonomy" id="1656892"/>
    <lineage>
        <taxon>Bacteria</taxon>
        <taxon>Bacillati</taxon>
        <taxon>Actinomycetota</taxon>
        <taxon>Actinomycetes</taxon>
        <taxon>Nakamurellales</taxon>
        <taxon>Nakamurellaceae</taxon>
        <taxon>Nakamurella</taxon>
    </lineage>
</organism>
<evidence type="ECO:0000313" key="5">
    <source>
        <dbReference type="EMBL" id="NNG35446.1"/>
    </source>
</evidence>
<proteinExistence type="inferred from homology"/>
<evidence type="ECO:0000256" key="4">
    <source>
        <dbReference type="SAM" id="MobiDB-lite"/>
    </source>
</evidence>
<accession>A0A849A733</accession>
<comment type="similarity">
    <text evidence="1">Belongs to the dTDP-4-dehydrorhamnose 3,5-epimerase family.</text>
</comment>
<dbReference type="PANTHER" id="PTHR21047:SF2">
    <property type="entry name" value="THYMIDINE DIPHOSPHO-4-KETO-RHAMNOSE 3,5-EPIMERASE"/>
    <property type="match status" value="1"/>
</dbReference>
<dbReference type="InterPro" id="IPR011051">
    <property type="entry name" value="RmlC_Cupin_sf"/>
</dbReference>
<dbReference type="Proteomes" id="UP000562984">
    <property type="component" value="Unassembled WGS sequence"/>
</dbReference>
<protein>
    <submittedName>
        <fullName evidence="5">dTDP-4-dehydrorhamnose 3,5-epimerase family protein</fullName>
    </submittedName>
</protein>
<dbReference type="PANTHER" id="PTHR21047">
    <property type="entry name" value="DTDP-6-DEOXY-D-GLUCOSE-3,5 EPIMERASE"/>
    <property type="match status" value="1"/>
</dbReference>
<feature type="region of interest" description="Disordered" evidence="4">
    <location>
        <begin position="160"/>
        <end position="179"/>
    </location>
</feature>
<name>A0A849A733_9ACTN</name>
<dbReference type="SUPFAM" id="SSF51182">
    <property type="entry name" value="RmlC-like cupins"/>
    <property type="match status" value="1"/>
</dbReference>
<evidence type="ECO:0000256" key="2">
    <source>
        <dbReference type="PIRSR" id="PIRSR600888-1"/>
    </source>
</evidence>
<gene>
    <name evidence="5" type="ORF">HKD39_06925</name>
</gene>
<feature type="site" description="Participates in a stacking interaction with the thymidine ring of dTDP-4-oxo-6-deoxyglucose" evidence="3">
    <location>
        <position position="131"/>
    </location>
</feature>
<dbReference type="RefSeq" id="WP_171199427.1">
    <property type="nucleotide sequence ID" value="NZ_JABEND010000003.1"/>
</dbReference>
<evidence type="ECO:0000256" key="3">
    <source>
        <dbReference type="PIRSR" id="PIRSR600888-3"/>
    </source>
</evidence>
<feature type="active site" description="Proton donor" evidence="2">
    <location>
        <position position="125"/>
    </location>
</feature>
<dbReference type="GO" id="GO:0005829">
    <property type="term" value="C:cytosol"/>
    <property type="evidence" value="ECO:0007669"/>
    <property type="project" value="TreeGrafter"/>
</dbReference>
<dbReference type="InterPro" id="IPR014710">
    <property type="entry name" value="RmlC-like_jellyroll"/>
</dbReference>
<evidence type="ECO:0000256" key="1">
    <source>
        <dbReference type="ARBA" id="ARBA00010154"/>
    </source>
</evidence>
<feature type="active site" description="Proton acceptor" evidence="2">
    <location>
        <position position="62"/>
    </location>
</feature>
<reference evidence="5 6" key="1">
    <citation type="submission" date="2020-05" db="EMBL/GenBank/DDBJ databases">
        <title>Nakamurella sp. DB0629 isolated from air conditioner.</title>
        <authorList>
            <person name="Kim D.H."/>
            <person name="Kim D.-U."/>
        </authorList>
    </citation>
    <scope>NUCLEOTIDE SEQUENCE [LARGE SCALE GENOMIC DNA]</scope>
    <source>
        <strain evidence="5 6">DB0629</strain>
    </source>
</reference>
<dbReference type="GO" id="GO:0008830">
    <property type="term" value="F:dTDP-4-dehydrorhamnose 3,5-epimerase activity"/>
    <property type="evidence" value="ECO:0007669"/>
    <property type="project" value="InterPro"/>
</dbReference>
<dbReference type="EMBL" id="JABEND010000003">
    <property type="protein sequence ID" value="NNG35446.1"/>
    <property type="molecule type" value="Genomic_DNA"/>
</dbReference>
<dbReference type="InterPro" id="IPR000888">
    <property type="entry name" value="RmlC-like"/>
</dbReference>
<dbReference type="GO" id="GO:0000271">
    <property type="term" value="P:polysaccharide biosynthetic process"/>
    <property type="evidence" value="ECO:0007669"/>
    <property type="project" value="TreeGrafter"/>
</dbReference>
<keyword evidence="6" id="KW-1185">Reference proteome</keyword>
<dbReference type="Pfam" id="PF00908">
    <property type="entry name" value="dTDP_sugar_isom"/>
    <property type="match status" value="1"/>
</dbReference>
<sequence>MNTQTTDIDGLLVLTMKQVTDDRGTVRELYRASSYADALAGLGAWQQINATETKAGGIRGLHGEAMVKLVACVAGEAFGAYLDAREDSPTYGNVVTVPLRPGTQVLVPAGVCNGFQAVTDCQYLYCFTDEWKPGMAGVAYSPLDPGLNIGWPVPVDPANPAQVSAKDAGAPVFSQARTH</sequence>
<dbReference type="AlphaFoldDB" id="A0A849A733"/>
<evidence type="ECO:0000313" key="6">
    <source>
        <dbReference type="Proteomes" id="UP000562984"/>
    </source>
</evidence>